<protein>
    <submittedName>
        <fullName evidence="1">Uncharacterized protein</fullName>
    </submittedName>
</protein>
<sequence length="73" mass="8551">MRSPASNRWPSFFGSVHSFLTKRPEISRGVKIKARKPNLRFTAMDDQQEKNEEAERFFEETEMEISFCGCSFV</sequence>
<keyword evidence="2" id="KW-1185">Reference proteome</keyword>
<name>A0AA87ZNI1_FICCA</name>
<organism evidence="1 2">
    <name type="scientific">Ficus carica</name>
    <name type="common">Common fig</name>
    <dbReference type="NCBI Taxonomy" id="3494"/>
    <lineage>
        <taxon>Eukaryota</taxon>
        <taxon>Viridiplantae</taxon>
        <taxon>Streptophyta</taxon>
        <taxon>Embryophyta</taxon>
        <taxon>Tracheophyta</taxon>
        <taxon>Spermatophyta</taxon>
        <taxon>Magnoliopsida</taxon>
        <taxon>eudicotyledons</taxon>
        <taxon>Gunneridae</taxon>
        <taxon>Pentapetalae</taxon>
        <taxon>rosids</taxon>
        <taxon>fabids</taxon>
        <taxon>Rosales</taxon>
        <taxon>Moraceae</taxon>
        <taxon>Ficeae</taxon>
        <taxon>Ficus</taxon>
    </lineage>
</organism>
<accession>A0AA87ZNI1</accession>
<gene>
    <name evidence="1" type="ORF">TIFTF001_008707</name>
</gene>
<evidence type="ECO:0000313" key="1">
    <source>
        <dbReference type="EMBL" id="GMN39483.1"/>
    </source>
</evidence>
<comment type="caution">
    <text evidence="1">The sequence shown here is derived from an EMBL/GenBank/DDBJ whole genome shotgun (WGS) entry which is preliminary data.</text>
</comment>
<reference evidence="1" key="1">
    <citation type="submission" date="2023-07" db="EMBL/GenBank/DDBJ databases">
        <title>draft genome sequence of fig (Ficus carica).</title>
        <authorList>
            <person name="Takahashi T."/>
            <person name="Nishimura K."/>
        </authorList>
    </citation>
    <scope>NUCLEOTIDE SEQUENCE</scope>
</reference>
<evidence type="ECO:0000313" key="2">
    <source>
        <dbReference type="Proteomes" id="UP001187192"/>
    </source>
</evidence>
<dbReference type="EMBL" id="BTGU01000009">
    <property type="protein sequence ID" value="GMN39483.1"/>
    <property type="molecule type" value="Genomic_DNA"/>
</dbReference>
<proteinExistence type="predicted"/>
<dbReference type="Proteomes" id="UP001187192">
    <property type="component" value="Unassembled WGS sequence"/>
</dbReference>
<dbReference type="AlphaFoldDB" id="A0AA87ZNI1"/>